<gene>
    <name evidence="10" type="ORF">VSU01S_17330</name>
</gene>
<dbReference type="InterPro" id="IPR038063">
    <property type="entry name" value="Transpep_catalytic_dom"/>
</dbReference>
<feature type="active site" description="Nucleophile" evidence="7">
    <location>
        <position position="448"/>
    </location>
</feature>
<comment type="pathway">
    <text evidence="1 7">Cell wall biogenesis; peptidoglycan biosynthesis.</text>
</comment>
<dbReference type="Pfam" id="PF01471">
    <property type="entry name" value="PG_binding_1"/>
    <property type="match status" value="1"/>
</dbReference>
<organism evidence="10 11">
    <name type="scientific">Vibrio superstes NBRC 103154</name>
    <dbReference type="NCBI Taxonomy" id="1219062"/>
    <lineage>
        <taxon>Bacteria</taxon>
        <taxon>Pseudomonadati</taxon>
        <taxon>Pseudomonadota</taxon>
        <taxon>Gammaproteobacteria</taxon>
        <taxon>Vibrionales</taxon>
        <taxon>Vibrionaceae</taxon>
        <taxon>Vibrio</taxon>
    </lineage>
</organism>
<dbReference type="InterPro" id="IPR036365">
    <property type="entry name" value="PGBD-like_sf"/>
</dbReference>
<evidence type="ECO:0000313" key="11">
    <source>
        <dbReference type="Proteomes" id="UP000321113"/>
    </source>
</evidence>
<dbReference type="GO" id="GO:0071555">
    <property type="term" value="P:cell wall organization"/>
    <property type="evidence" value="ECO:0007669"/>
    <property type="project" value="UniProtKB-UniRule"/>
</dbReference>
<keyword evidence="5 7" id="KW-0573">Peptidoglycan synthesis</keyword>
<evidence type="ECO:0000256" key="8">
    <source>
        <dbReference type="SAM" id="SignalP"/>
    </source>
</evidence>
<dbReference type="InterPro" id="IPR002477">
    <property type="entry name" value="Peptidoglycan-bd-like"/>
</dbReference>
<dbReference type="OrthoDB" id="9778545at2"/>
<dbReference type="CDD" id="cd16913">
    <property type="entry name" value="YkuD_like"/>
    <property type="match status" value="1"/>
</dbReference>
<comment type="caution">
    <text evidence="10">The sequence shown here is derived from an EMBL/GenBank/DDBJ whole genome shotgun (WGS) entry which is preliminary data.</text>
</comment>
<evidence type="ECO:0000313" key="10">
    <source>
        <dbReference type="EMBL" id="GEM79488.1"/>
    </source>
</evidence>
<dbReference type="Pfam" id="PF03734">
    <property type="entry name" value="YkuD"/>
    <property type="match status" value="1"/>
</dbReference>
<dbReference type="PANTHER" id="PTHR41533">
    <property type="entry name" value="L,D-TRANSPEPTIDASE HI_1667-RELATED"/>
    <property type="match status" value="1"/>
</dbReference>
<reference evidence="10 11" key="1">
    <citation type="submission" date="2019-07" db="EMBL/GenBank/DDBJ databases">
        <title>Whole genome shotgun sequence of Vibrio superstes NBRC 103154.</title>
        <authorList>
            <person name="Hosoyama A."/>
            <person name="Uohara A."/>
            <person name="Ohji S."/>
            <person name="Ichikawa N."/>
        </authorList>
    </citation>
    <scope>NUCLEOTIDE SEQUENCE [LARGE SCALE GENOMIC DNA]</scope>
    <source>
        <strain evidence="10 11">NBRC 103154</strain>
    </source>
</reference>
<comment type="similarity">
    <text evidence="2">Belongs to the YkuD family.</text>
</comment>
<dbReference type="InterPro" id="IPR045380">
    <property type="entry name" value="LD_TPept_scaffold_dom"/>
</dbReference>
<dbReference type="SUPFAM" id="SSF47090">
    <property type="entry name" value="PGBD-like"/>
    <property type="match status" value="1"/>
</dbReference>
<feature type="active site" description="Proton donor/acceptor" evidence="7">
    <location>
        <position position="429"/>
    </location>
</feature>
<keyword evidence="6 7" id="KW-0961">Cell wall biogenesis/degradation</keyword>
<dbReference type="Gene3D" id="1.10.101.10">
    <property type="entry name" value="PGBD-like superfamily/PGBD"/>
    <property type="match status" value="1"/>
</dbReference>
<keyword evidence="11" id="KW-1185">Reference proteome</keyword>
<dbReference type="GO" id="GO:0016740">
    <property type="term" value="F:transferase activity"/>
    <property type="evidence" value="ECO:0007669"/>
    <property type="project" value="UniProtKB-KW"/>
</dbReference>
<evidence type="ECO:0000256" key="7">
    <source>
        <dbReference type="PROSITE-ProRule" id="PRU01373"/>
    </source>
</evidence>
<dbReference type="PANTHER" id="PTHR41533:SF1">
    <property type="entry name" value="L,D-TRANSPEPTIDASE YCBB-RELATED"/>
    <property type="match status" value="1"/>
</dbReference>
<dbReference type="GO" id="GO:0004180">
    <property type="term" value="F:carboxypeptidase activity"/>
    <property type="evidence" value="ECO:0007669"/>
    <property type="project" value="UniProtKB-ARBA"/>
</dbReference>
<evidence type="ECO:0000256" key="2">
    <source>
        <dbReference type="ARBA" id="ARBA00005992"/>
    </source>
</evidence>
<dbReference type="SUPFAM" id="SSF141523">
    <property type="entry name" value="L,D-transpeptidase catalytic domain-like"/>
    <property type="match status" value="1"/>
</dbReference>
<dbReference type="InterPro" id="IPR052905">
    <property type="entry name" value="LD-transpeptidase_YkuD-like"/>
</dbReference>
<evidence type="ECO:0000259" key="9">
    <source>
        <dbReference type="PROSITE" id="PS52029"/>
    </source>
</evidence>
<dbReference type="Proteomes" id="UP000321113">
    <property type="component" value="Unassembled WGS sequence"/>
</dbReference>
<evidence type="ECO:0000256" key="6">
    <source>
        <dbReference type="ARBA" id="ARBA00023316"/>
    </source>
</evidence>
<feature type="domain" description="L,D-TPase catalytic" evidence="9">
    <location>
        <begin position="295"/>
        <end position="472"/>
    </location>
</feature>
<dbReference type="GO" id="GO:0008360">
    <property type="term" value="P:regulation of cell shape"/>
    <property type="evidence" value="ECO:0007669"/>
    <property type="project" value="UniProtKB-UniRule"/>
</dbReference>
<evidence type="ECO:0000256" key="3">
    <source>
        <dbReference type="ARBA" id="ARBA00022679"/>
    </source>
</evidence>
<proteinExistence type="inferred from homology"/>
<dbReference type="UniPathway" id="UPA00219"/>
<evidence type="ECO:0000256" key="1">
    <source>
        <dbReference type="ARBA" id="ARBA00004752"/>
    </source>
</evidence>
<dbReference type="EMBL" id="BJXK01000006">
    <property type="protein sequence ID" value="GEM79488.1"/>
    <property type="molecule type" value="Genomic_DNA"/>
</dbReference>
<dbReference type="AlphaFoldDB" id="A0A511QQ79"/>
<dbReference type="PROSITE" id="PS52029">
    <property type="entry name" value="LD_TPASE"/>
    <property type="match status" value="1"/>
</dbReference>
<name>A0A511QQ79_9VIBR</name>
<dbReference type="Pfam" id="PF20142">
    <property type="entry name" value="Scaffold"/>
    <property type="match status" value="1"/>
</dbReference>
<dbReference type="Gene3D" id="2.40.440.10">
    <property type="entry name" value="L,D-transpeptidase catalytic domain-like"/>
    <property type="match status" value="1"/>
</dbReference>
<keyword evidence="4 7" id="KW-0133">Cell shape</keyword>
<keyword evidence="3" id="KW-0808">Transferase</keyword>
<protein>
    <submittedName>
        <fullName evidence="10">Peptidase</fullName>
    </submittedName>
</protein>
<evidence type="ECO:0000256" key="4">
    <source>
        <dbReference type="ARBA" id="ARBA00022960"/>
    </source>
</evidence>
<feature type="signal peptide" evidence="8">
    <location>
        <begin position="1"/>
        <end position="25"/>
    </location>
</feature>
<feature type="chain" id="PRO_5022189315" evidence="8">
    <location>
        <begin position="26"/>
        <end position="531"/>
    </location>
</feature>
<dbReference type="GO" id="GO:0009252">
    <property type="term" value="P:peptidoglycan biosynthetic process"/>
    <property type="evidence" value="ECO:0007669"/>
    <property type="project" value="UniProtKB-UniPathway"/>
</dbReference>
<evidence type="ECO:0000256" key="5">
    <source>
        <dbReference type="ARBA" id="ARBA00022984"/>
    </source>
</evidence>
<keyword evidence="8" id="KW-0732">Signal</keyword>
<dbReference type="InterPro" id="IPR036366">
    <property type="entry name" value="PGBDSf"/>
</dbReference>
<dbReference type="InterPro" id="IPR005490">
    <property type="entry name" value="LD_TPept_cat_dom"/>
</dbReference>
<sequence>MTLCKKGTIWASLLVCFVLSAPAYSQSMFHTLGWISSSSSIEQTFRYPQLTESIYSSNRHQLIWLQPHDRQVFEDIIEMVVLAELSPFFDQRLQKLHQLRSSEQYYQYDLLATDLMLAFLSYRELLRENKDTWLYGQGLPSDWADPPENVIAEFETSVESSALTAFLMTLGPNSQSYRDYQSAIDKMQLAINDDLALYSSDALIRVGDPITDKEILLSRLKLSGLSIPLSIEDQDWYGKELKSIVKRFQTQHGLNADGVIGPKTIEWLNYPIEDRIHRLALNAERSRLWPMQRSALVVVNLPSFDLNYYFRGKVAFSSKVIVGKQKRKTPMLEIKMDSLVLNPTWNVPPKIMREDIIPILRYNPGYLSERGIQVIKGWSDPVVIDHGAIQWSRVNAKTFPFRMRQLSGSYNALGAYKFNTPNRRAIYLHDTPAKYLFDKPSRAFSSGCIRVQHADKFAYTLSKTQGFRQSNISPIGQKANARIPLKRRLPVHLIYKTSWIESGRIYFRDDIYGYDTRPKSPSLVIQRQPVE</sequence>
<accession>A0A511QQ79</accession>
<dbReference type="RefSeq" id="WP_119010588.1">
    <property type="nucleotide sequence ID" value="NZ_BJXK01000006.1"/>
</dbReference>